<evidence type="ECO:0000256" key="1">
    <source>
        <dbReference type="SAM" id="MobiDB-lite"/>
    </source>
</evidence>
<dbReference type="AlphaFoldDB" id="A0A8D8RNH1"/>
<reference evidence="2" key="1">
    <citation type="submission" date="2021-05" db="EMBL/GenBank/DDBJ databases">
        <authorList>
            <person name="Alioto T."/>
            <person name="Alioto T."/>
            <person name="Gomez Garrido J."/>
        </authorList>
    </citation>
    <scope>NUCLEOTIDE SEQUENCE</scope>
</reference>
<protein>
    <submittedName>
        <fullName evidence="2">Uncharacterized protein</fullName>
    </submittedName>
</protein>
<proteinExistence type="predicted"/>
<accession>A0A8D8RNH1</accession>
<feature type="compositionally biased region" description="Acidic residues" evidence="1">
    <location>
        <begin position="83"/>
        <end position="92"/>
    </location>
</feature>
<evidence type="ECO:0000313" key="2">
    <source>
        <dbReference type="EMBL" id="CAG6654683.1"/>
    </source>
</evidence>
<sequence length="123" mass="13450">MVGSKFRADQLGVEKQPPGPDTSDVNKGTSAVDPPEIPVMQLQERLHRKKLHALARSGLKCSALCKFCMGKTCSNSPPLTMADESEEDDVDDPQPLPLRSTPEPQEEAFDEPGPSKRHRAMPS</sequence>
<feature type="region of interest" description="Disordered" evidence="1">
    <location>
        <begin position="72"/>
        <end position="123"/>
    </location>
</feature>
<organism evidence="2">
    <name type="scientific">Cacopsylla melanoneura</name>
    <dbReference type="NCBI Taxonomy" id="428564"/>
    <lineage>
        <taxon>Eukaryota</taxon>
        <taxon>Metazoa</taxon>
        <taxon>Ecdysozoa</taxon>
        <taxon>Arthropoda</taxon>
        <taxon>Hexapoda</taxon>
        <taxon>Insecta</taxon>
        <taxon>Pterygota</taxon>
        <taxon>Neoptera</taxon>
        <taxon>Paraneoptera</taxon>
        <taxon>Hemiptera</taxon>
        <taxon>Sternorrhyncha</taxon>
        <taxon>Psylloidea</taxon>
        <taxon>Psyllidae</taxon>
        <taxon>Psyllinae</taxon>
        <taxon>Cacopsylla</taxon>
    </lineage>
</organism>
<dbReference type="EMBL" id="HBUF01178703">
    <property type="protein sequence ID" value="CAG6654683.1"/>
    <property type="molecule type" value="Transcribed_RNA"/>
</dbReference>
<name>A0A8D8RNH1_9HEMI</name>
<feature type="region of interest" description="Disordered" evidence="1">
    <location>
        <begin position="1"/>
        <end position="38"/>
    </location>
</feature>